<organism evidence="3 4">
    <name type="scientific">Photobacterium galatheae</name>
    <dbReference type="NCBI Taxonomy" id="1654360"/>
    <lineage>
        <taxon>Bacteria</taxon>
        <taxon>Pseudomonadati</taxon>
        <taxon>Pseudomonadota</taxon>
        <taxon>Gammaproteobacteria</taxon>
        <taxon>Vibrionales</taxon>
        <taxon>Vibrionaceae</taxon>
        <taxon>Photobacterium</taxon>
    </lineage>
</organism>
<dbReference type="STRING" id="1654360.EA58_07960"/>
<evidence type="ECO:0000256" key="1">
    <source>
        <dbReference type="SAM" id="Coils"/>
    </source>
</evidence>
<feature type="chain" id="PRO_5001626054" evidence="2">
    <location>
        <begin position="21"/>
        <end position="214"/>
    </location>
</feature>
<sequence>MPYAFVLLLSLTLLSGCQSAYYSAMESVGVHKRDIMVDRVEDATEAQQDAQEQFTSALEALQSLTNFNGGELEATYERVNAQYEASSDAADKVSDRIAAIEDVADALFEEWQEELSLYSSATLRRDSEKKLKTTRASYQKMLAAMHRAEAKMKPVLNTLRDNSLYLKHNLNAAAIGSLQGEFRSLERDIQRAINDMRTAISESERFVAQLNHSS</sequence>
<evidence type="ECO:0000256" key="2">
    <source>
        <dbReference type="SAM" id="SignalP"/>
    </source>
</evidence>
<reference evidence="3 4" key="1">
    <citation type="submission" date="2014-04" db="EMBL/GenBank/DDBJ databases">
        <title>Draft genome sequence of Photobacterium halotolerans S2753: a solonamide, ngercheumicin and holomycin producer.</title>
        <authorList>
            <person name="Machado H.R."/>
            <person name="Gram L."/>
        </authorList>
    </citation>
    <scope>NUCLEOTIDE SEQUENCE [LARGE SCALE GENOMIC DNA]</scope>
    <source>
        <strain evidence="3 4">S2753</strain>
    </source>
</reference>
<feature type="coiled-coil region" evidence="1">
    <location>
        <begin position="175"/>
        <end position="202"/>
    </location>
</feature>
<dbReference type="EMBL" id="JMIB01000013">
    <property type="protein sequence ID" value="KDM92148.1"/>
    <property type="molecule type" value="Genomic_DNA"/>
</dbReference>
<evidence type="ECO:0000313" key="3">
    <source>
        <dbReference type="EMBL" id="KDM92148.1"/>
    </source>
</evidence>
<dbReference type="Proteomes" id="UP000027192">
    <property type="component" value="Unassembled WGS sequence"/>
</dbReference>
<dbReference type="InterPro" id="IPR021342">
    <property type="entry name" value="DUF2959"/>
</dbReference>
<dbReference type="SUPFAM" id="SSF111474">
    <property type="entry name" value="Coronavirus S2 glycoprotein"/>
    <property type="match status" value="1"/>
</dbReference>
<dbReference type="OrthoDB" id="9780401at2"/>
<accession>A0A066RXP3</accession>
<feature type="signal peptide" evidence="2">
    <location>
        <begin position="1"/>
        <end position="20"/>
    </location>
</feature>
<evidence type="ECO:0000313" key="4">
    <source>
        <dbReference type="Proteomes" id="UP000027192"/>
    </source>
</evidence>
<keyword evidence="4" id="KW-1185">Reference proteome</keyword>
<dbReference type="AlphaFoldDB" id="A0A066RXP3"/>
<dbReference type="InterPro" id="IPR043473">
    <property type="entry name" value="S2_sf_CoV"/>
</dbReference>
<keyword evidence="2" id="KW-0732">Signal</keyword>
<keyword evidence="1" id="KW-0175">Coiled coil</keyword>
<protein>
    <submittedName>
        <fullName evidence="3">DNA repair protein</fullName>
    </submittedName>
</protein>
<gene>
    <name evidence="3" type="ORF">EA58_07960</name>
</gene>
<name>A0A066RXP3_9GAMM</name>
<proteinExistence type="predicted"/>
<comment type="caution">
    <text evidence="3">The sequence shown here is derived from an EMBL/GenBank/DDBJ whole genome shotgun (WGS) entry which is preliminary data.</text>
</comment>
<dbReference type="Pfam" id="PF11172">
    <property type="entry name" value="DUF2959"/>
    <property type="match status" value="1"/>
</dbReference>
<dbReference type="RefSeq" id="WP_036751003.1">
    <property type="nucleotide sequence ID" value="NZ_JAGSGC010000016.1"/>
</dbReference>